<accession>A0A916EGR0</accession>
<dbReference type="OrthoDB" id="2350954at2759"/>
<organism evidence="1 2">
    <name type="scientific">Rhizophagus irregularis</name>
    <dbReference type="NCBI Taxonomy" id="588596"/>
    <lineage>
        <taxon>Eukaryota</taxon>
        <taxon>Fungi</taxon>
        <taxon>Fungi incertae sedis</taxon>
        <taxon>Mucoromycota</taxon>
        <taxon>Glomeromycotina</taxon>
        <taxon>Glomeromycetes</taxon>
        <taxon>Glomerales</taxon>
        <taxon>Glomeraceae</taxon>
        <taxon>Rhizophagus</taxon>
    </lineage>
</organism>
<evidence type="ECO:0000313" key="1">
    <source>
        <dbReference type="EMBL" id="CAB5387167.1"/>
    </source>
</evidence>
<dbReference type="Proteomes" id="UP000684084">
    <property type="component" value="Unassembled WGS sequence"/>
</dbReference>
<gene>
    <name evidence="1" type="ORF">CHRIB12_LOCUS20020</name>
</gene>
<dbReference type="EMBL" id="CAGKOT010000057">
    <property type="protein sequence ID" value="CAB5387167.1"/>
    <property type="molecule type" value="Genomic_DNA"/>
</dbReference>
<sequence length="94" mass="10702">MQLEVSQGLELNIMAESIDQNIRNKMSKNMCLGTYYDNIQLLIKITSLHANVKMFPSTIPTQKTEEYCKNHKSVALIALISSVGDYEEYGWSIN</sequence>
<proteinExistence type="predicted"/>
<evidence type="ECO:0000313" key="2">
    <source>
        <dbReference type="Proteomes" id="UP000684084"/>
    </source>
</evidence>
<dbReference type="AlphaFoldDB" id="A0A916EGR0"/>
<comment type="caution">
    <text evidence="1">The sequence shown here is derived from an EMBL/GenBank/DDBJ whole genome shotgun (WGS) entry which is preliminary data.</text>
</comment>
<name>A0A916EGR0_9GLOM</name>
<dbReference type="VEuPathDB" id="FungiDB:RhiirFUN_012745"/>
<reference evidence="1" key="1">
    <citation type="submission" date="2020-05" db="EMBL/GenBank/DDBJ databases">
        <authorList>
            <person name="Rincon C."/>
            <person name="Sanders R I."/>
            <person name="Robbins C."/>
            <person name="Chaturvedi A."/>
        </authorList>
    </citation>
    <scope>NUCLEOTIDE SEQUENCE</scope>
    <source>
        <strain evidence="1">CHB12</strain>
    </source>
</reference>
<protein>
    <submittedName>
        <fullName evidence="1">Uncharacterized protein</fullName>
    </submittedName>
</protein>